<dbReference type="OrthoDB" id="6353017at2759"/>
<dbReference type="GO" id="GO:0005634">
    <property type="term" value="C:nucleus"/>
    <property type="evidence" value="ECO:0007669"/>
    <property type="project" value="UniProtKB-SubCell"/>
</dbReference>
<evidence type="ECO:0000256" key="7">
    <source>
        <dbReference type="ARBA" id="ARBA00023306"/>
    </source>
</evidence>
<keyword evidence="7 9" id="KW-0131">Cell cycle</keyword>
<feature type="coiled-coil region" evidence="10">
    <location>
        <begin position="41"/>
        <end position="89"/>
    </location>
</feature>
<gene>
    <name evidence="13" type="ORF">VOLCADRAFT_121319</name>
</gene>
<evidence type="ECO:0000256" key="8">
    <source>
        <dbReference type="ARBA" id="ARBA00023328"/>
    </source>
</evidence>
<comment type="function">
    <text evidence="9">Acts as a component of the essential kinetochore-associated NDC80 complex, which is required for chromosome segregation and spindle checkpoint activity.</text>
</comment>
<keyword evidence="14" id="KW-1185">Reference proteome</keyword>
<dbReference type="Proteomes" id="UP000001058">
    <property type="component" value="Unassembled WGS sequence"/>
</dbReference>
<dbReference type="AlphaFoldDB" id="D8U7A8"/>
<evidence type="ECO:0000256" key="6">
    <source>
        <dbReference type="ARBA" id="ARBA00023054"/>
    </source>
</evidence>
<dbReference type="InterPro" id="IPR045143">
    <property type="entry name" value="Spc25"/>
</dbReference>
<evidence type="ECO:0000256" key="11">
    <source>
        <dbReference type="SAM" id="MobiDB-lite"/>
    </source>
</evidence>
<dbReference type="CDD" id="cd23784">
    <property type="entry name" value="RWD_Spc25"/>
    <property type="match status" value="1"/>
</dbReference>
<feature type="non-terminal residue" evidence="13">
    <location>
        <position position="327"/>
    </location>
</feature>
<evidence type="ECO:0000256" key="10">
    <source>
        <dbReference type="SAM" id="Coils"/>
    </source>
</evidence>
<keyword evidence="8 9" id="KW-0137">Centromere</keyword>
<reference evidence="13 14" key="1">
    <citation type="journal article" date="2010" name="Science">
        <title>Genomic analysis of organismal complexity in the multicellular green alga Volvox carteri.</title>
        <authorList>
            <person name="Prochnik S.E."/>
            <person name="Umen J."/>
            <person name="Nedelcu A.M."/>
            <person name="Hallmann A."/>
            <person name="Miller S.M."/>
            <person name="Nishii I."/>
            <person name="Ferris P."/>
            <person name="Kuo A."/>
            <person name="Mitros T."/>
            <person name="Fritz-Laylin L.K."/>
            <person name="Hellsten U."/>
            <person name="Chapman J."/>
            <person name="Simakov O."/>
            <person name="Rensing S.A."/>
            <person name="Terry A."/>
            <person name="Pangilinan J."/>
            <person name="Kapitonov V."/>
            <person name="Jurka J."/>
            <person name="Salamov A."/>
            <person name="Shapiro H."/>
            <person name="Schmutz J."/>
            <person name="Grimwood J."/>
            <person name="Lindquist E."/>
            <person name="Lucas S."/>
            <person name="Grigoriev I.V."/>
            <person name="Schmitt R."/>
            <person name="Kirk D."/>
            <person name="Rokhsar D.S."/>
        </authorList>
    </citation>
    <scope>NUCLEOTIDE SEQUENCE [LARGE SCALE GENOMIC DNA]</scope>
    <source>
        <strain evidence="14">f. Nagariensis / Eve</strain>
    </source>
</reference>
<evidence type="ECO:0000313" key="13">
    <source>
        <dbReference type="EMBL" id="EFJ44453.1"/>
    </source>
</evidence>
<dbReference type="KEGG" id="vcn:VOLCADRAFT_121319"/>
<dbReference type="GeneID" id="9625010"/>
<feature type="region of interest" description="Disordered" evidence="11">
    <location>
        <begin position="282"/>
        <end position="327"/>
    </location>
</feature>
<evidence type="ECO:0000256" key="9">
    <source>
        <dbReference type="RuleBase" id="RU367150"/>
    </source>
</evidence>
<keyword evidence="6 10" id="KW-0175">Coiled coil</keyword>
<evidence type="ECO:0000256" key="4">
    <source>
        <dbReference type="ARBA" id="ARBA00022618"/>
    </source>
</evidence>
<evidence type="ECO:0000256" key="3">
    <source>
        <dbReference type="ARBA" id="ARBA00022454"/>
    </source>
</evidence>
<dbReference type="GO" id="GO:0007059">
    <property type="term" value="P:chromosome segregation"/>
    <property type="evidence" value="ECO:0007669"/>
    <property type="project" value="InterPro"/>
</dbReference>
<dbReference type="Pfam" id="PF08234">
    <property type="entry name" value="Spindle_Spc25"/>
    <property type="match status" value="1"/>
</dbReference>
<evidence type="ECO:0000313" key="14">
    <source>
        <dbReference type="Proteomes" id="UP000001058"/>
    </source>
</evidence>
<dbReference type="GO" id="GO:0051301">
    <property type="term" value="P:cell division"/>
    <property type="evidence" value="ECO:0007669"/>
    <property type="project" value="UniProtKB-UniRule"/>
</dbReference>
<comment type="similarity">
    <text evidence="2 9">Belongs to the SPC25 family.</text>
</comment>
<comment type="subcellular location">
    <subcellularLocation>
        <location evidence="1">Chromosome</location>
        <location evidence="1">Centromere</location>
    </subcellularLocation>
    <subcellularLocation>
        <location evidence="9">Nucleus</location>
    </subcellularLocation>
    <subcellularLocation>
        <location evidence="9">Chromosome</location>
        <location evidence="9">Centromere</location>
        <location evidence="9">Kinetochore</location>
    </subcellularLocation>
</comment>
<keyword evidence="5 9" id="KW-0498">Mitosis</keyword>
<dbReference type="GO" id="GO:0031262">
    <property type="term" value="C:Ndc80 complex"/>
    <property type="evidence" value="ECO:0007669"/>
    <property type="project" value="InterPro"/>
</dbReference>
<keyword evidence="4 9" id="KW-0132">Cell division</keyword>
<comment type="subunit">
    <text evidence="9">Component of the NDC80 complex.</text>
</comment>
<sequence length="327" mass="36637">MSIDIKELQAELVCSRKKVSEWSASRVQFMTELKDLHATLLRDQTEKINNLQGVKAQLQVQAGQISKRLQDEEEEAVRTEERLAGTKAEESTLKRRLEAAQVHLRKRQEVYRQQLEGMESVNKERQQQLDNLRQQSALFGERFGLHFRTRVPGEFTVVMTCIDARDPDKEFCVAVRMALGDVYTVTKCEPLVPDLDELVDQVNRTNDFGAFVKASSVEFVEGISKEEAAKFERIAASLVARLNDVQDYVEEDYNDDGDDSLVPFGASPEEIAARQACIAQRRSGGVTGSSSSSSGGDSGALRLADGPNGYVPRSKRRRQIPDENLPK</sequence>
<evidence type="ECO:0000256" key="1">
    <source>
        <dbReference type="ARBA" id="ARBA00004584"/>
    </source>
</evidence>
<dbReference type="STRING" id="3068.D8U7A8"/>
<dbReference type="Gene3D" id="3.30.457.50">
    <property type="entry name" value="Chromosome segregation protein Spc25"/>
    <property type="match status" value="1"/>
</dbReference>
<keyword evidence="9" id="KW-0995">Kinetochore</keyword>
<protein>
    <recommendedName>
        <fullName evidence="9">Kinetochore protein SPC25</fullName>
    </recommendedName>
</protein>
<accession>D8U7A8</accession>
<evidence type="ECO:0000256" key="2">
    <source>
        <dbReference type="ARBA" id="ARBA00006379"/>
    </source>
</evidence>
<keyword evidence="3 9" id="KW-0158">Chromosome</keyword>
<proteinExistence type="inferred from homology"/>
<evidence type="ECO:0000259" key="12">
    <source>
        <dbReference type="Pfam" id="PF08234"/>
    </source>
</evidence>
<evidence type="ECO:0000256" key="5">
    <source>
        <dbReference type="ARBA" id="ARBA00022776"/>
    </source>
</evidence>
<dbReference type="RefSeq" id="XP_002954560.1">
    <property type="nucleotide sequence ID" value="XM_002954514.1"/>
</dbReference>
<dbReference type="PANTHER" id="PTHR14281">
    <property type="entry name" value="KINETOCHORE PROTEIN SPC25-RELATED"/>
    <property type="match status" value="1"/>
</dbReference>
<dbReference type="FunCoup" id="D8U7A8">
    <property type="interactions" value="310"/>
</dbReference>
<dbReference type="InParanoid" id="D8U7A8"/>
<dbReference type="EMBL" id="GL378364">
    <property type="protein sequence ID" value="EFJ44453.1"/>
    <property type="molecule type" value="Genomic_DNA"/>
</dbReference>
<organism evidence="14">
    <name type="scientific">Volvox carteri f. nagariensis</name>
    <dbReference type="NCBI Taxonomy" id="3068"/>
    <lineage>
        <taxon>Eukaryota</taxon>
        <taxon>Viridiplantae</taxon>
        <taxon>Chlorophyta</taxon>
        <taxon>core chlorophytes</taxon>
        <taxon>Chlorophyceae</taxon>
        <taxon>CS clade</taxon>
        <taxon>Chlamydomonadales</taxon>
        <taxon>Volvocaceae</taxon>
        <taxon>Volvox</taxon>
    </lineage>
</organism>
<dbReference type="PANTHER" id="PTHR14281:SF0">
    <property type="entry name" value="KINETOCHORE PROTEIN SPC25"/>
    <property type="match status" value="1"/>
</dbReference>
<feature type="compositionally biased region" description="Low complexity" evidence="11">
    <location>
        <begin position="282"/>
        <end position="295"/>
    </location>
</feature>
<dbReference type="eggNOG" id="KOG4657">
    <property type="taxonomic scope" value="Eukaryota"/>
</dbReference>
<dbReference type="InterPro" id="IPR013255">
    <property type="entry name" value="Spc25_C"/>
</dbReference>
<feature type="domain" description="Chromosome segregation protein Spc25 C-terminal" evidence="12">
    <location>
        <begin position="155"/>
        <end position="215"/>
    </location>
</feature>
<name>D8U7A8_VOLCA</name>
<keyword evidence="9" id="KW-0539">Nucleus</keyword>